<proteinExistence type="predicted"/>
<dbReference type="EMBL" id="UGXS01000004">
    <property type="protein sequence ID" value="SUH16211.1"/>
    <property type="molecule type" value="Genomic_DNA"/>
</dbReference>
<protein>
    <submittedName>
        <fullName evidence="1">Uncharacterized protein</fullName>
    </submittedName>
</protein>
<dbReference type="AlphaFoldDB" id="A0A379WBN0"/>
<dbReference type="Proteomes" id="UP000255509">
    <property type="component" value="Unassembled WGS sequence"/>
</dbReference>
<gene>
    <name evidence="1" type="ORF">NCTC8258_03966</name>
</gene>
<reference evidence="1 2" key="1">
    <citation type="submission" date="2018-06" db="EMBL/GenBank/DDBJ databases">
        <authorList>
            <consortium name="Pathogen Informatics"/>
            <person name="Doyle S."/>
        </authorList>
    </citation>
    <scope>NUCLEOTIDE SEQUENCE [LARGE SCALE GENOMIC DNA]</scope>
    <source>
        <strain evidence="1 2">NCTC8258</strain>
    </source>
</reference>
<evidence type="ECO:0000313" key="1">
    <source>
        <dbReference type="EMBL" id="SUH16211.1"/>
    </source>
</evidence>
<accession>A0A379WBN0</accession>
<evidence type="ECO:0000313" key="2">
    <source>
        <dbReference type="Proteomes" id="UP000255509"/>
    </source>
</evidence>
<organism evidence="1 2">
    <name type="scientific">Salmonella enterica I</name>
    <dbReference type="NCBI Taxonomy" id="59201"/>
    <lineage>
        <taxon>Bacteria</taxon>
        <taxon>Pseudomonadati</taxon>
        <taxon>Pseudomonadota</taxon>
        <taxon>Gammaproteobacteria</taxon>
        <taxon>Enterobacterales</taxon>
        <taxon>Enterobacteriaceae</taxon>
        <taxon>Salmonella</taxon>
    </lineage>
</organism>
<sequence length="56" mass="6591">MLETEILEHLITTHIVGWRTVHRLHLLDQPYASTNRPPTLKPTLLERVLLVLLLWV</sequence>
<name>A0A379WBN0_SALET</name>